<dbReference type="AlphaFoldDB" id="A0A370R2J3"/>
<feature type="compositionally biased region" description="Pro residues" evidence="1">
    <location>
        <begin position="61"/>
        <end position="78"/>
    </location>
</feature>
<name>A0A370R2J3_9GAMM</name>
<sequence>MRREARGEGFLPVLVRQDPMGEGGNRRSRRGMRPAPKARECRGRSPPPFARTPAAGRHNTPEPPAYGPPPSRSPPNQPPQKRSIQITYQKKRISPPHSLRPHSPPTRPSGQHEPQGCGERHGGRDSFPCRCVKTRWTKEGTGAAGGECGPHPKRGSAEGGRHRPLPGRPQRGDITHRSHRRTEPTPHSDQPQINRPKSAQSKSHTRKKNLPTP</sequence>
<reference evidence="2 3" key="1">
    <citation type="submission" date="2018-07" db="EMBL/GenBank/DDBJ databases">
        <title>Genomic Encyclopedia of Type Strains, Phase IV (KMG-IV): sequencing the most valuable type-strain genomes for metagenomic binning, comparative biology and taxonomic classification.</title>
        <authorList>
            <person name="Goeker M."/>
        </authorList>
    </citation>
    <scope>NUCLEOTIDE SEQUENCE [LARGE SCALE GENOMIC DNA]</scope>
    <source>
        <strain evidence="2 3">DSM 103736</strain>
    </source>
</reference>
<proteinExistence type="predicted"/>
<feature type="compositionally biased region" description="Basic and acidic residues" evidence="1">
    <location>
        <begin position="170"/>
        <end position="186"/>
    </location>
</feature>
<organism evidence="2 3">
    <name type="scientific">Enterobacillus tribolii</name>
    <dbReference type="NCBI Taxonomy" id="1487935"/>
    <lineage>
        <taxon>Bacteria</taxon>
        <taxon>Pseudomonadati</taxon>
        <taxon>Pseudomonadota</taxon>
        <taxon>Gammaproteobacteria</taxon>
        <taxon>Enterobacterales</taxon>
        <taxon>Hafniaceae</taxon>
        <taxon>Enterobacillus</taxon>
    </lineage>
</organism>
<dbReference type="EMBL" id="QRAP01000001">
    <property type="protein sequence ID" value="RDK96636.1"/>
    <property type="molecule type" value="Genomic_DNA"/>
</dbReference>
<keyword evidence="3" id="KW-1185">Reference proteome</keyword>
<comment type="caution">
    <text evidence="2">The sequence shown here is derived from an EMBL/GenBank/DDBJ whole genome shotgun (WGS) entry which is preliminary data.</text>
</comment>
<protein>
    <submittedName>
        <fullName evidence="2">Uncharacterized protein</fullName>
    </submittedName>
</protein>
<evidence type="ECO:0000313" key="3">
    <source>
        <dbReference type="Proteomes" id="UP000254848"/>
    </source>
</evidence>
<feature type="compositionally biased region" description="Basic residues" evidence="1">
    <location>
        <begin position="203"/>
        <end position="213"/>
    </location>
</feature>
<feature type="compositionally biased region" description="Polar residues" evidence="1">
    <location>
        <begin position="187"/>
        <end position="202"/>
    </location>
</feature>
<gene>
    <name evidence="2" type="ORF">C8D90_10165</name>
</gene>
<dbReference type="Proteomes" id="UP000254848">
    <property type="component" value="Unassembled WGS sequence"/>
</dbReference>
<evidence type="ECO:0000256" key="1">
    <source>
        <dbReference type="SAM" id="MobiDB-lite"/>
    </source>
</evidence>
<accession>A0A370R2J3</accession>
<evidence type="ECO:0000313" key="2">
    <source>
        <dbReference type="EMBL" id="RDK96636.1"/>
    </source>
</evidence>
<feature type="region of interest" description="Disordered" evidence="1">
    <location>
        <begin position="1"/>
        <end position="213"/>
    </location>
</feature>